<dbReference type="EMBL" id="ADVG01000004">
    <property type="protein sequence ID" value="EFH83033.1"/>
    <property type="molecule type" value="Genomic_DNA"/>
</dbReference>
<organism evidence="1 2">
    <name type="scientific">Ktedonobacter racemifer DSM 44963</name>
    <dbReference type="NCBI Taxonomy" id="485913"/>
    <lineage>
        <taxon>Bacteria</taxon>
        <taxon>Bacillati</taxon>
        <taxon>Chloroflexota</taxon>
        <taxon>Ktedonobacteria</taxon>
        <taxon>Ktedonobacterales</taxon>
        <taxon>Ktedonobacteraceae</taxon>
        <taxon>Ktedonobacter</taxon>
    </lineage>
</organism>
<evidence type="ECO:0000313" key="1">
    <source>
        <dbReference type="EMBL" id="EFH83033.1"/>
    </source>
</evidence>
<accession>D6U3P3</accession>
<dbReference type="InParanoid" id="D6U3P3"/>
<proteinExistence type="predicted"/>
<dbReference type="Proteomes" id="UP000004508">
    <property type="component" value="Unassembled WGS sequence"/>
</dbReference>
<name>D6U3P3_KTERA</name>
<sequence length="70" mass="8507">MNTKELRVSVDTVRCWRMRWIGWQRLTLDDFSIIERRSDTPRPGRLSQITAEQFCRYCQLAERLNFLVDE</sequence>
<dbReference type="STRING" id="485913.Krac_3945"/>
<protein>
    <submittedName>
        <fullName evidence="1">Uncharacterized protein</fullName>
    </submittedName>
</protein>
<comment type="caution">
    <text evidence="1">The sequence shown here is derived from an EMBL/GenBank/DDBJ whole genome shotgun (WGS) entry which is preliminary data.</text>
</comment>
<keyword evidence="2" id="KW-1185">Reference proteome</keyword>
<reference evidence="1 2" key="1">
    <citation type="journal article" date="2011" name="Stand. Genomic Sci.">
        <title>Non-contiguous finished genome sequence and contextual data of the filamentous soil bacterium Ktedonobacter racemifer type strain (SOSP1-21).</title>
        <authorList>
            <person name="Chang Y.J."/>
            <person name="Land M."/>
            <person name="Hauser L."/>
            <person name="Chertkov O."/>
            <person name="Del Rio T.G."/>
            <person name="Nolan M."/>
            <person name="Copeland A."/>
            <person name="Tice H."/>
            <person name="Cheng J.F."/>
            <person name="Lucas S."/>
            <person name="Han C."/>
            <person name="Goodwin L."/>
            <person name="Pitluck S."/>
            <person name="Ivanova N."/>
            <person name="Ovchinikova G."/>
            <person name="Pati A."/>
            <person name="Chen A."/>
            <person name="Palaniappan K."/>
            <person name="Mavromatis K."/>
            <person name="Liolios K."/>
            <person name="Brettin T."/>
            <person name="Fiebig A."/>
            <person name="Rohde M."/>
            <person name="Abt B."/>
            <person name="Goker M."/>
            <person name="Detter J.C."/>
            <person name="Woyke T."/>
            <person name="Bristow J."/>
            <person name="Eisen J.A."/>
            <person name="Markowitz V."/>
            <person name="Hugenholtz P."/>
            <person name="Kyrpides N.C."/>
            <person name="Klenk H.P."/>
            <person name="Lapidus A."/>
        </authorList>
    </citation>
    <scope>NUCLEOTIDE SEQUENCE [LARGE SCALE GENOMIC DNA]</scope>
    <source>
        <strain evidence="2">DSM 44963</strain>
    </source>
</reference>
<dbReference type="RefSeq" id="WP_007921572.1">
    <property type="nucleotide sequence ID" value="NZ_ADVG01000004.1"/>
</dbReference>
<evidence type="ECO:0000313" key="2">
    <source>
        <dbReference type="Proteomes" id="UP000004508"/>
    </source>
</evidence>
<dbReference type="AlphaFoldDB" id="D6U3P3"/>
<gene>
    <name evidence="1" type="ORF">Krac_3945</name>
</gene>